<evidence type="ECO:0000313" key="3">
    <source>
        <dbReference type="Proteomes" id="UP001626603"/>
    </source>
</evidence>
<dbReference type="Proteomes" id="UP001626603">
    <property type="component" value="Chromosome"/>
</dbReference>
<organism evidence="2 3">
    <name type="scientific">Methanoculleus palmolei</name>
    <dbReference type="NCBI Taxonomy" id="72612"/>
    <lineage>
        <taxon>Archaea</taxon>
        <taxon>Methanobacteriati</taxon>
        <taxon>Methanobacteriota</taxon>
        <taxon>Stenosarchaea group</taxon>
        <taxon>Methanomicrobia</taxon>
        <taxon>Methanomicrobiales</taxon>
        <taxon>Methanomicrobiaceae</taxon>
        <taxon>Methanoculleus</taxon>
    </lineage>
</organism>
<keyword evidence="3" id="KW-1185">Reference proteome</keyword>
<dbReference type="AlphaFoldDB" id="A0ABD8A689"/>
<accession>A0ABD8A689</accession>
<evidence type="ECO:0000256" key="1">
    <source>
        <dbReference type="SAM" id="MobiDB-lite"/>
    </source>
</evidence>
<dbReference type="EMBL" id="CP137641">
    <property type="protein sequence ID" value="WOX55074.1"/>
    <property type="molecule type" value="Genomic_DNA"/>
</dbReference>
<reference evidence="2 3" key="1">
    <citation type="submission" date="2023-10" db="EMBL/GenBank/DDBJ databases">
        <title>The complete genome sequence of Methanoculleus palmolei DSM 4273.</title>
        <authorList>
            <person name="Lai S.-J."/>
            <person name="You Y.-T."/>
            <person name="Chen S.-C."/>
        </authorList>
    </citation>
    <scope>NUCLEOTIDE SEQUENCE [LARGE SCALE GENOMIC DNA]</scope>
    <source>
        <strain evidence="2 3">DSM 4273</strain>
    </source>
</reference>
<name>A0ABD8A689_9EURY</name>
<gene>
    <name evidence="2" type="ORF">R6Y95_06250</name>
</gene>
<feature type="region of interest" description="Disordered" evidence="1">
    <location>
        <begin position="35"/>
        <end position="65"/>
    </location>
</feature>
<protein>
    <submittedName>
        <fullName evidence="2">Uncharacterized protein</fullName>
    </submittedName>
</protein>
<proteinExistence type="predicted"/>
<evidence type="ECO:0000313" key="2">
    <source>
        <dbReference type="EMBL" id="WOX55074.1"/>
    </source>
</evidence>
<sequence length="136" mass="14946">MEDFPHAIADAINDFEASAGVRVWQVIGRPGSWRAEYSDLHPPRRPQPREPQATGPERLSSFGVSGPLAPLMETLQGIAAKAGTINLHIARPARDAAPLLIWWTARDPRTALRTPVLHHARIECDFRTRNSGSPAS</sequence>